<protein>
    <submittedName>
        <fullName evidence="1">Cellobiose-specific phosphotransferase system component IIC</fullName>
    </submittedName>
</protein>
<sequence>MNAGGRAIVAALPALLWLTGCDGAQEVDPVEHVTVDEAQALNDAAAMLDGNGAMESQKSAK</sequence>
<name>A0A7W9AIN6_9SPHN</name>
<evidence type="ECO:0000313" key="2">
    <source>
        <dbReference type="Proteomes" id="UP000549617"/>
    </source>
</evidence>
<proteinExistence type="predicted"/>
<dbReference type="RefSeq" id="WP_184018247.1">
    <property type="nucleotide sequence ID" value="NZ_JACIJC010000003.1"/>
</dbReference>
<dbReference type="AlphaFoldDB" id="A0A7W9AIN6"/>
<evidence type="ECO:0000313" key="1">
    <source>
        <dbReference type="EMBL" id="MBB5686161.1"/>
    </source>
</evidence>
<dbReference type="EMBL" id="JACIJC010000003">
    <property type="protein sequence ID" value="MBB5686161.1"/>
    <property type="molecule type" value="Genomic_DNA"/>
</dbReference>
<keyword evidence="2" id="KW-1185">Reference proteome</keyword>
<keyword evidence="1" id="KW-0808">Transferase</keyword>
<gene>
    <name evidence="1" type="ORF">FHS49_002177</name>
</gene>
<reference evidence="1 2" key="1">
    <citation type="submission" date="2020-08" db="EMBL/GenBank/DDBJ databases">
        <title>Genomic Encyclopedia of Type Strains, Phase IV (KMG-IV): sequencing the most valuable type-strain genomes for metagenomic binning, comparative biology and taxonomic classification.</title>
        <authorList>
            <person name="Goeker M."/>
        </authorList>
    </citation>
    <scope>NUCLEOTIDE SEQUENCE [LARGE SCALE GENOMIC DNA]</scope>
    <source>
        <strain evidence="1 2">DSM 25079</strain>
    </source>
</reference>
<organism evidence="1 2">
    <name type="scientific">Sphingobium boeckii</name>
    <dbReference type="NCBI Taxonomy" id="1082345"/>
    <lineage>
        <taxon>Bacteria</taxon>
        <taxon>Pseudomonadati</taxon>
        <taxon>Pseudomonadota</taxon>
        <taxon>Alphaproteobacteria</taxon>
        <taxon>Sphingomonadales</taxon>
        <taxon>Sphingomonadaceae</taxon>
        <taxon>Sphingobium</taxon>
    </lineage>
</organism>
<dbReference type="Proteomes" id="UP000549617">
    <property type="component" value="Unassembled WGS sequence"/>
</dbReference>
<dbReference type="PROSITE" id="PS51257">
    <property type="entry name" value="PROKAR_LIPOPROTEIN"/>
    <property type="match status" value="1"/>
</dbReference>
<dbReference type="GO" id="GO:0016740">
    <property type="term" value="F:transferase activity"/>
    <property type="evidence" value="ECO:0007669"/>
    <property type="project" value="UniProtKB-KW"/>
</dbReference>
<comment type="caution">
    <text evidence="1">The sequence shown here is derived from an EMBL/GenBank/DDBJ whole genome shotgun (WGS) entry which is preliminary data.</text>
</comment>
<accession>A0A7W9AIN6</accession>